<keyword evidence="4 10" id="KW-0812">Transmembrane</keyword>
<dbReference type="Pfam" id="PF02949">
    <property type="entry name" value="7tm_6"/>
    <property type="match status" value="1"/>
</dbReference>
<evidence type="ECO:0000256" key="10">
    <source>
        <dbReference type="SAM" id="Phobius"/>
    </source>
</evidence>
<organism evidence="11">
    <name type="scientific">Conogethes punctiferalis</name>
    <name type="common">Durian fruit borer</name>
    <name type="synonym">Astura punctiferalis</name>
    <dbReference type="NCBI Taxonomy" id="1133088"/>
    <lineage>
        <taxon>Eukaryota</taxon>
        <taxon>Metazoa</taxon>
        <taxon>Ecdysozoa</taxon>
        <taxon>Arthropoda</taxon>
        <taxon>Hexapoda</taxon>
        <taxon>Insecta</taxon>
        <taxon>Pterygota</taxon>
        <taxon>Neoptera</taxon>
        <taxon>Endopterygota</taxon>
        <taxon>Lepidoptera</taxon>
        <taxon>Glossata</taxon>
        <taxon>Ditrysia</taxon>
        <taxon>Pyraloidea</taxon>
        <taxon>Crambidae</taxon>
        <taxon>Spilomelinae</taxon>
        <taxon>Conogethes</taxon>
    </lineage>
</organism>
<keyword evidence="9" id="KW-0807">Transducer</keyword>
<keyword evidence="6 10" id="KW-1133">Transmembrane helix</keyword>
<evidence type="ECO:0000256" key="4">
    <source>
        <dbReference type="ARBA" id="ARBA00022692"/>
    </source>
</evidence>
<feature type="transmembrane region" description="Helical" evidence="10">
    <location>
        <begin position="151"/>
        <end position="178"/>
    </location>
</feature>
<accession>A0A146JYU3</accession>
<evidence type="ECO:0000256" key="1">
    <source>
        <dbReference type="ARBA" id="ARBA00004651"/>
    </source>
</evidence>
<sequence>MIFGSKKNKQENDIEEQTEYTFRPFHETYRWIATTLTLGLMYPNPATDRTRLILIVASLLMMQPVIVFILIDMYMCWLKRDIFNIIRHSTIIGPFLGAFFKMLLMYYKRVQVKELIDEMNRDYSSYNQLPRHCRAVAAAGVRASVTHTERLWAPLVGIAIMAFPGVAVVGTLCSHVFAAAPQRYMVHDLNRPFREPEARFDSPYFETLFLLMFAGAIICVFNYTSYDGLFGLMTRHACLKMSIYCLRLHDGFRSDEPDELYRRLMEFIREQGRMFRFGALIQDAFNIWLGTILISTMIQVGSLLFHISAGYGFDLRYMLFSVCSVVHILLPCKNAANLKMMSMDTATLVYCCGWERTSCKRVRRMIPFLIARAQRPIRIMAFYMFQYDMELFVNIMRTSYSMFTLLRS</sequence>
<evidence type="ECO:0000256" key="9">
    <source>
        <dbReference type="ARBA" id="ARBA00023224"/>
    </source>
</evidence>
<feature type="transmembrane region" description="Helical" evidence="10">
    <location>
        <begin position="315"/>
        <end position="332"/>
    </location>
</feature>
<name>A0A146JYU3_CONPF</name>
<feature type="non-terminal residue" evidence="11">
    <location>
        <position position="408"/>
    </location>
</feature>
<keyword evidence="8" id="KW-0675">Receptor</keyword>
<evidence type="ECO:0000256" key="5">
    <source>
        <dbReference type="ARBA" id="ARBA00022725"/>
    </source>
</evidence>
<dbReference type="GO" id="GO:0007165">
    <property type="term" value="P:signal transduction"/>
    <property type="evidence" value="ECO:0007669"/>
    <property type="project" value="UniProtKB-KW"/>
</dbReference>
<comment type="subcellular location">
    <subcellularLocation>
        <location evidence="1">Cell membrane</location>
        <topology evidence="1">Multi-pass membrane protein</topology>
    </subcellularLocation>
</comment>
<dbReference type="PANTHER" id="PTHR21137">
    <property type="entry name" value="ODORANT RECEPTOR"/>
    <property type="match status" value="1"/>
</dbReference>
<feature type="transmembrane region" description="Helical" evidence="10">
    <location>
        <begin position="91"/>
        <end position="107"/>
    </location>
</feature>
<keyword evidence="3" id="KW-0716">Sensory transduction</keyword>
<evidence type="ECO:0000256" key="3">
    <source>
        <dbReference type="ARBA" id="ARBA00022606"/>
    </source>
</evidence>
<protein>
    <submittedName>
        <fullName evidence="11">OBP</fullName>
    </submittedName>
</protein>
<dbReference type="PANTHER" id="PTHR21137:SF35">
    <property type="entry name" value="ODORANT RECEPTOR 19A-RELATED"/>
    <property type="match status" value="1"/>
</dbReference>
<dbReference type="GO" id="GO:0005886">
    <property type="term" value="C:plasma membrane"/>
    <property type="evidence" value="ECO:0007669"/>
    <property type="project" value="UniProtKB-SubCell"/>
</dbReference>
<evidence type="ECO:0000313" key="11">
    <source>
        <dbReference type="EMBL" id="JAP88571.1"/>
    </source>
</evidence>
<feature type="non-terminal residue" evidence="11">
    <location>
        <position position="1"/>
    </location>
</feature>
<feature type="transmembrane region" description="Helical" evidence="10">
    <location>
        <begin position="208"/>
        <end position="226"/>
    </location>
</feature>
<dbReference type="GO" id="GO:0005549">
    <property type="term" value="F:odorant binding"/>
    <property type="evidence" value="ECO:0007669"/>
    <property type="project" value="InterPro"/>
</dbReference>
<dbReference type="InterPro" id="IPR004117">
    <property type="entry name" value="7tm6_olfct_rcpt"/>
</dbReference>
<keyword evidence="5" id="KW-0552">Olfaction</keyword>
<feature type="transmembrane region" description="Helical" evidence="10">
    <location>
        <begin position="284"/>
        <end position="309"/>
    </location>
</feature>
<evidence type="ECO:0000256" key="7">
    <source>
        <dbReference type="ARBA" id="ARBA00023136"/>
    </source>
</evidence>
<dbReference type="EMBL" id="GEDO01000055">
    <property type="protein sequence ID" value="JAP88571.1"/>
    <property type="molecule type" value="mRNA"/>
</dbReference>
<keyword evidence="2" id="KW-1003">Cell membrane</keyword>
<proteinExistence type="evidence at transcript level"/>
<reference evidence="11" key="1">
    <citation type="submission" date="2015-12" db="EMBL/GenBank/DDBJ databases">
        <title>Antennal transcriptome and differential expression of olfactory genes in the yellow peach moth, Conogethes punctiferalis (Guen e) (Lepidoptera: Crambidae).</title>
        <authorList>
            <person name="Du Y."/>
        </authorList>
    </citation>
    <scope>NUCLEOTIDE SEQUENCE</scope>
    <source>
        <tissue evidence="11">Antennae</tissue>
    </source>
</reference>
<keyword evidence="7 10" id="KW-0472">Membrane</keyword>
<evidence type="ECO:0000256" key="6">
    <source>
        <dbReference type="ARBA" id="ARBA00022989"/>
    </source>
</evidence>
<evidence type="ECO:0000256" key="8">
    <source>
        <dbReference type="ARBA" id="ARBA00023170"/>
    </source>
</evidence>
<dbReference type="GO" id="GO:0004984">
    <property type="term" value="F:olfactory receptor activity"/>
    <property type="evidence" value="ECO:0007669"/>
    <property type="project" value="InterPro"/>
</dbReference>
<evidence type="ECO:0000256" key="2">
    <source>
        <dbReference type="ARBA" id="ARBA00022475"/>
    </source>
</evidence>
<dbReference type="AlphaFoldDB" id="A0A146JYU3"/>
<feature type="transmembrane region" description="Helical" evidence="10">
    <location>
        <begin position="52"/>
        <end position="71"/>
    </location>
</feature>